<sequence>MKEKHENKLDQLFRDGLTGPEDHFAFREEDWESMEQLLDKKSNKKAGFIRIMYYASGIAALLLLALGLYFYNKTDKIDPTKLQQGNANVKTSNDKKLIDPAGQRQGNGTIRDTTTGLAATIPATDTKRAQGGTLFGKTKNMVVNESIAKKQSSKINTAAGGRLYNKAANMAFNSAVPGNASPKIETSNKVMQADNVTQLAANKTQPLTQPTKNKTAGIDTLFDGGKIASANNQVKSVITTNQNTDTLTGKAKEQEAKKQMAIVKASAIKNRPQFSISVLAASDANAVNSFGHSQTGTNYGLQLSLRLTKKLTISTGAAYAIKPYSSTPASYSSASYNPSITPTNIQANCKVLDIPLNLSYQLYSKGSNTIGVGTGLSSYFMLKEDYRFDYSAESGWKPHNLEVRNQNTHLFGVLNINVNYQRRINSKFSAVLQPYMKLPLTGIGNGKVDLKSTGVALGVNWNIGSGFKP</sequence>
<dbReference type="AlphaFoldDB" id="A0A5B8W922"/>
<protein>
    <recommendedName>
        <fullName evidence="5">PorT family protein</fullName>
    </recommendedName>
</protein>
<accession>A0A5B8W922</accession>
<dbReference type="EMBL" id="CP042437">
    <property type="protein sequence ID" value="QEC80069.1"/>
    <property type="molecule type" value="Genomic_DNA"/>
</dbReference>
<reference evidence="3 4" key="1">
    <citation type="journal article" date="2013" name="J. Microbiol.">
        <title>Mucilaginibacter ginsenosidivorax sp. nov., with ginsenoside converting activity isolated from sediment.</title>
        <authorList>
            <person name="Kim J.K."/>
            <person name="Choi T.E."/>
            <person name="Liu Q.M."/>
            <person name="Park H.Y."/>
            <person name="Yi T.H."/>
            <person name="Yoon M.H."/>
            <person name="Kim S.C."/>
            <person name="Im W.T."/>
        </authorList>
    </citation>
    <scope>NUCLEOTIDE SEQUENCE [LARGE SCALE GENOMIC DNA]</scope>
    <source>
        <strain evidence="3 4">KHI28</strain>
    </source>
</reference>
<keyword evidence="2" id="KW-0472">Membrane</keyword>
<evidence type="ECO:0000313" key="3">
    <source>
        <dbReference type="EMBL" id="QEC80069.1"/>
    </source>
</evidence>
<feature type="transmembrane region" description="Helical" evidence="2">
    <location>
        <begin position="51"/>
        <end position="71"/>
    </location>
</feature>
<dbReference type="KEGG" id="mgk:FSB76_30475"/>
<gene>
    <name evidence="3" type="ORF">FSB76_30475</name>
</gene>
<evidence type="ECO:0000256" key="1">
    <source>
        <dbReference type="SAM" id="MobiDB-lite"/>
    </source>
</evidence>
<organism evidence="3 4">
    <name type="scientific">Mucilaginibacter ginsenosidivorax</name>
    <dbReference type="NCBI Taxonomy" id="862126"/>
    <lineage>
        <taxon>Bacteria</taxon>
        <taxon>Pseudomonadati</taxon>
        <taxon>Bacteroidota</taxon>
        <taxon>Sphingobacteriia</taxon>
        <taxon>Sphingobacteriales</taxon>
        <taxon>Sphingobacteriaceae</taxon>
        <taxon>Mucilaginibacter</taxon>
    </lineage>
</organism>
<keyword evidence="2" id="KW-0812">Transmembrane</keyword>
<evidence type="ECO:0008006" key="5">
    <source>
        <dbReference type="Google" id="ProtNLM"/>
    </source>
</evidence>
<dbReference type="OrthoDB" id="1523584at2"/>
<evidence type="ECO:0000313" key="4">
    <source>
        <dbReference type="Proteomes" id="UP000321362"/>
    </source>
</evidence>
<evidence type="ECO:0000256" key="2">
    <source>
        <dbReference type="SAM" id="Phobius"/>
    </source>
</evidence>
<keyword evidence="2" id="KW-1133">Transmembrane helix</keyword>
<dbReference type="RefSeq" id="WP_147060271.1">
    <property type="nucleotide sequence ID" value="NZ_CP042437.1"/>
</dbReference>
<name>A0A5B8W922_9SPHI</name>
<keyword evidence="4" id="KW-1185">Reference proteome</keyword>
<feature type="region of interest" description="Disordered" evidence="1">
    <location>
        <begin position="85"/>
        <end position="112"/>
    </location>
</feature>
<dbReference type="Proteomes" id="UP000321362">
    <property type="component" value="Chromosome"/>
</dbReference>
<proteinExistence type="predicted"/>